<dbReference type="Gene3D" id="1.10.150.690">
    <property type="entry name" value="DUF2063"/>
    <property type="match status" value="1"/>
</dbReference>
<name>A0A8J3H3R7_9RHOB</name>
<proteinExistence type="predicted"/>
<feature type="domain" description="Putative DNA-binding" evidence="1">
    <location>
        <begin position="4"/>
        <end position="94"/>
    </location>
</feature>
<dbReference type="RefSeq" id="WP_051312081.1">
    <property type="nucleotide sequence ID" value="NZ_BNAP01000001.1"/>
</dbReference>
<dbReference type="AlphaFoldDB" id="A0A8J3H3R7"/>
<gene>
    <name evidence="2" type="ORF">GCM10010961_01770</name>
</gene>
<reference evidence="2" key="1">
    <citation type="journal article" date="2014" name="Int. J. Syst. Evol. Microbiol.">
        <title>Complete genome sequence of Corynebacterium casei LMG S-19264T (=DSM 44701T), isolated from a smear-ripened cheese.</title>
        <authorList>
            <consortium name="US DOE Joint Genome Institute (JGI-PGF)"/>
            <person name="Walter F."/>
            <person name="Albersmeier A."/>
            <person name="Kalinowski J."/>
            <person name="Ruckert C."/>
        </authorList>
    </citation>
    <scope>NUCLEOTIDE SEQUENCE</scope>
    <source>
        <strain evidence="2">CGMCC 1.7081</strain>
    </source>
</reference>
<dbReference type="Proteomes" id="UP000611500">
    <property type="component" value="Unassembled WGS sequence"/>
</dbReference>
<evidence type="ECO:0000313" key="2">
    <source>
        <dbReference type="EMBL" id="GHG79581.1"/>
    </source>
</evidence>
<dbReference type="Pfam" id="PF09836">
    <property type="entry name" value="DUF2063"/>
    <property type="match status" value="1"/>
</dbReference>
<sequence length="244" mass="26076">MSRQAAFSRALLAPKVPVPDGIRAPRAPSAEARFGIYRNSVTVSLIDALRQAFPVIETLVGARFFAAMAREFLRAHPPKSPVLAYYGADFPDWLRSFPPVAALLYLPEVAMLEQALRFSCHAADAAPLAGGDLARLSPDRLARLRPRPHPSARVIVTRHPALSIWARNSDLPALAQAPAGEVLICRPAMEVCAQPAPRGTDATLKALARGEPLAHALPTQADHAAIFACLFSAGALIAPEGDHP</sequence>
<evidence type="ECO:0000313" key="3">
    <source>
        <dbReference type="Proteomes" id="UP000611500"/>
    </source>
</evidence>
<evidence type="ECO:0000259" key="1">
    <source>
        <dbReference type="Pfam" id="PF09836"/>
    </source>
</evidence>
<comment type="caution">
    <text evidence="2">The sequence shown here is derived from an EMBL/GenBank/DDBJ whole genome shotgun (WGS) entry which is preliminary data.</text>
</comment>
<dbReference type="EMBL" id="BNAP01000001">
    <property type="protein sequence ID" value="GHG79581.1"/>
    <property type="molecule type" value="Genomic_DNA"/>
</dbReference>
<organism evidence="2 3">
    <name type="scientific">Pseudodonghicola xiamenensis</name>
    <dbReference type="NCBI Taxonomy" id="337702"/>
    <lineage>
        <taxon>Bacteria</taxon>
        <taxon>Pseudomonadati</taxon>
        <taxon>Pseudomonadota</taxon>
        <taxon>Alphaproteobacteria</taxon>
        <taxon>Rhodobacterales</taxon>
        <taxon>Paracoccaceae</taxon>
        <taxon>Pseudodonghicola</taxon>
    </lineage>
</organism>
<dbReference type="InterPro" id="IPR018640">
    <property type="entry name" value="DUF2063"/>
</dbReference>
<keyword evidence="3" id="KW-1185">Reference proteome</keyword>
<protein>
    <submittedName>
        <fullName evidence="2">DUF2063 domain-containing protein</fullName>
    </submittedName>
</protein>
<reference evidence="2" key="2">
    <citation type="submission" date="2020-09" db="EMBL/GenBank/DDBJ databases">
        <authorList>
            <person name="Sun Q."/>
            <person name="Zhou Y."/>
        </authorList>
    </citation>
    <scope>NUCLEOTIDE SEQUENCE</scope>
    <source>
        <strain evidence="2">CGMCC 1.7081</strain>
    </source>
</reference>
<accession>A0A8J3H3R7</accession>
<dbReference type="InterPro" id="IPR044922">
    <property type="entry name" value="DUF2063_N_sf"/>
</dbReference>